<dbReference type="Proteomes" id="UP000187074">
    <property type="component" value="Unassembled WGS sequence"/>
</dbReference>
<dbReference type="InterPro" id="IPR038503">
    <property type="entry name" value="SpoIIIAH_sf"/>
</dbReference>
<protein>
    <submittedName>
        <fullName evidence="3">Mutants block sporulation after engulfment (Stage III sporulation)</fullName>
    </submittedName>
</protein>
<dbReference type="EMBL" id="MRTF01000001">
    <property type="protein sequence ID" value="OME96517.1"/>
    <property type="molecule type" value="Genomic_DNA"/>
</dbReference>
<evidence type="ECO:0000256" key="1">
    <source>
        <dbReference type="SAM" id="MobiDB-lite"/>
    </source>
</evidence>
<evidence type="ECO:0000313" key="4">
    <source>
        <dbReference type="Proteomes" id="UP000187074"/>
    </source>
</evidence>
<dbReference type="OrthoDB" id="2665883at2"/>
<reference evidence="3 4" key="1">
    <citation type="submission" date="2016-11" db="EMBL/GenBank/DDBJ databases">
        <title>Paenibacillus species isolates.</title>
        <authorList>
            <person name="Beno S.M."/>
        </authorList>
    </citation>
    <scope>NUCLEOTIDE SEQUENCE [LARGE SCALE GENOMIC DNA]</scope>
    <source>
        <strain evidence="3 4">FSL F4-0100</strain>
    </source>
</reference>
<keyword evidence="2" id="KW-1133">Transmembrane helix</keyword>
<accession>A0A1R1B8S7</accession>
<keyword evidence="2" id="KW-0812">Transmembrane</keyword>
<evidence type="ECO:0000256" key="2">
    <source>
        <dbReference type="SAM" id="Phobius"/>
    </source>
</evidence>
<organism evidence="3 4">
    <name type="scientific">Paenibacillus lautus</name>
    <name type="common">Bacillus lautus</name>
    <dbReference type="NCBI Taxonomy" id="1401"/>
    <lineage>
        <taxon>Bacteria</taxon>
        <taxon>Bacillati</taxon>
        <taxon>Bacillota</taxon>
        <taxon>Bacilli</taxon>
        <taxon>Bacillales</taxon>
        <taxon>Paenibacillaceae</taxon>
        <taxon>Paenibacillus</taxon>
    </lineage>
</organism>
<dbReference type="Pfam" id="PF12685">
    <property type="entry name" value="SpoIIIAH"/>
    <property type="match status" value="1"/>
</dbReference>
<gene>
    <name evidence="3" type="ORF">BK123_02720</name>
</gene>
<comment type="caution">
    <text evidence="3">The sequence shown here is derived from an EMBL/GenBank/DDBJ whole genome shotgun (WGS) entry which is preliminary data.</text>
</comment>
<feature type="compositionally biased region" description="Basic and acidic residues" evidence="1">
    <location>
        <begin position="117"/>
        <end position="150"/>
    </location>
</feature>
<feature type="transmembrane region" description="Helical" evidence="2">
    <location>
        <begin position="7"/>
        <end position="26"/>
    </location>
</feature>
<keyword evidence="2" id="KW-0472">Membrane</keyword>
<feature type="region of interest" description="Disordered" evidence="1">
    <location>
        <begin position="33"/>
        <end position="169"/>
    </location>
</feature>
<feature type="compositionally biased region" description="Low complexity" evidence="1">
    <location>
        <begin position="84"/>
        <end position="95"/>
    </location>
</feature>
<dbReference type="STRING" id="1401.BK123_02720"/>
<evidence type="ECO:0000313" key="3">
    <source>
        <dbReference type="EMBL" id="OME96517.1"/>
    </source>
</evidence>
<dbReference type="RefSeq" id="WP_076320878.1">
    <property type="nucleotide sequence ID" value="NZ_JBCMXI010000015.1"/>
</dbReference>
<sequence length="290" mass="30692">MNNKRQTIWLVSMLSLMVILSAYYLFTDDSGTKAPPVAESTQVDGQKPGAGQEANGTAGTGDELVVNEVLEEGTDGDSGANEQGTATGDTGAAGTEDSAEATQGEQGDQGKASGEAGKTEEPEVKESQEGAENSKDASSTDKEGAKDSKDTSSTSNGKKSDEEVLEQVAANATSAAAQLESYKLDRSQKNMKLYDELMTKIDNHENKPEQTAQATEQLKSAEAREEVILSIEEALQQQYGNAVVKEESEKYNVVVLSEKLDAKGAAGIVSLVMKELKVSPDKVTVQYVAP</sequence>
<dbReference type="AlphaFoldDB" id="A0A1R1B8S7"/>
<proteinExistence type="predicted"/>
<dbReference type="InterPro" id="IPR024232">
    <property type="entry name" value="SpoIIIAH"/>
</dbReference>
<dbReference type="Gene3D" id="1.10.287.4300">
    <property type="entry name" value="Stage III sporulation protein AH-like"/>
    <property type="match status" value="1"/>
</dbReference>
<name>A0A1R1B8S7_PAELA</name>